<reference evidence="4" key="1">
    <citation type="journal article" date="2019" name="Int. J. Syst. Evol. Microbiol.">
        <title>The Global Catalogue of Microorganisms (GCM) 10K type strain sequencing project: providing services to taxonomists for standard genome sequencing and annotation.</title>
        <authorList>
            <consortium name="The Broad Institute Genomics Platform"/>
            <consortium name="The Broad Institute Genome Sequencing Center for Infectious Disease"/>
            <person name="Wu L."/>
            <person name="Ma J."/>
        </authorList>
    </citation>
    <scope>NUCLEOTIDE SEQUENCE [LARGE SCALE GENOMIC DNA]</scope>
    <source>
        <strain evidence="4">JCM 3369</strain>
    </source>
</reference>
<dbReference type="InterPro" id="IPR007436">
    <property type="entry name" value="DUF485"/>
</dbReference>
<feature type="compositionally biased region" description="Basic and acidic residues" evidence="1">
    <location>
        <begin position="110"/>
        <end position="123"/>
    </location>
</feature>
<sequence>MARDERFRLLKKRFHRLALAIAVSFLGWYFLYVGLSAFARGFMAEPVAGEINVALLLGVLQFVTTFLLAWVYVAYARRMLDPLAAELRAEADGVEADRAAEGGTAGVPQRRPEAAATAERRESWPAAQIRADLRGGLR</sequence>
<comment type="caution">
    <text evidence="3">The sequence shown here is derived from an EMBL/GenBank/DDBJ whole genome shotgun (WGS) entry which is preliminary data.</text>
</comment>
<proteinExistence type="predicted"/>
<evidence type="ECO:0000313" key="3">
    <source>
        <dbReference type="EMBL" id="MFC6879943.1"/>
    </source>
</evidence>
<keyword evidence="2" id="KW-0812">Transmembrane</keyword>
<organism evidence="3 4">
    <name type="scientific">Actinomadura yumaensis</name>
    <dbReference type="NCBI Taxonomy" id="111807"/>
    <lineage>
        <taxon>Bacteria</taxon>
        <taxon>Bacillati</taxon>
        <taxon>Actinomycetota</taxon>
        <taxon>Actinomycetes</taxon>
        <taxon>Streptosporangiales</taxon>
        <taxon>Thermomonosporaceae</taxon>
        <taxon>Actinomadura</taxon>
    </lineage>
</organism>
<protein>
    <submittedName>
        <fullName evidence="3">DUF485 domain-containing protein</fullName>
    </submittedName>
</protein>
<dbReference type="PANTHER" id="PTHR38441">
    <property type="entry name" value="INTEGRAL MEMBRANE PROTEIN-RELATED"/>
    <property type="match status" value="1"/>
</dbReference>
<keyword evidence="2" id="KW-0472">Membrane</keyword>
<dbReference type="PANTHER" id="PTHR38441:SF1">
    <property type="entry name" value="MEMBRANE PROTEIN"/>
    <property type="match status" value="1"/>
</dbReference>
<keyword evidence="2" id="KW-1133">Transmembrane helix</keyword>
<accession>A0ABW2CFM6</accession>
<evidence type="ECO:0000313" key="4">
    <source>
        <dbReference type="Proteomes" id="UP001596380"/>
    </source>
</evidence>
<dbReference type="RefSeq" id="WP_309239566.1">
    <property type="nucleotide sequence ID" value="NZ_JBHSXE010000001.1"/>
</dbReference>
<keyword evidence="4" id="KW-1185">Reference proteome</keyword>
<evidence type="ECO:0000256" key="2">
    <source>
        <dbReference type="SAM" id="Phobius"/>
    </source>
</evidence>
<dbReference type="EMBL" id="JBHSXS010000004">
    <property type="protein sequence ID" value="MFC6879943.1"/>
    <property type="molecule type" value="Genomic_DNA"/>
</dbReference>
<feature type="transmembrane region" description="Helical" evidence="2">
    <location>
        <begin position="51"/>
        <end position="73"/>
    </location>
</feature>
<feature type="region of interest" description="Disordered" evidence="1">
    <location>
        <begin position="99"/>
        <end position="138"/>
    </location>
</feature>
<gene>
    <name evidence="3" type="ORF">ACFQKB_09215</name>
</gene>
<evidence type="ECO:0000256" key="1">
    <source>
        <dbReference type="SAM" id="MobiDB-lite"/>
    </source>
</evidence>
<name>A0ABW2CFM6_9ACTN</name>
<feature type="transmembrane region" description="Helical" evidence="2">
    <location>
        <begin position="17"/>
        <end position="39"/>
    </location>
</feature>
<dbReference type="Pfam" id="PF04341">
    <property type="entry name" value="DUF485"/>
    <property type="match status" value="1"/>
</dbReference>
<dbReference type="Proteomes" id="UP001596380">
    <property type="component" value="Unassembled WGS sequence"/>
</dbReference>